<name>A0A194XNA3_MOLSC</name>
<dbReference type="AlphaFoldDB" id="A0A194XNA3"/>
<evidence type="ECO:0000313" key="1">
    <source>
        <dbReference type="EMBL" id="KUJ21735.1"/>
    </source>
</evidence>
<sequence>MAKNFPIGISLGLDHLTSACITHDNQSLPVACVKSSNVWKKFFLDTLRVKRSSEEQREYLEKEGAADIITSALSEIQKATEARIGKALTIEVVCYPEHFRHDDYAAFLARTVYREYPMVKNSAQLKSYLYCASLAYGLNTSEALGYDPGFDIEDSNSLLIYFDYQTEFLEVSIVGVAKYYHVRERWFRIEGFGGTDNIASDEEIVDMKARFRDLLDAQALDHGCGPTQLEDYRRIVFSGEAVASEFEKIRIAVTKVVPDFIDGFRDFIDPQWVSAFGAARMAKENTLNPPVYVGHCF</sequence>
<dbReference type="GeneID" id="28831910"/>
<organism evidence="1 2">
    <name type="scientific">Mollisia scopiformis</name>
    <name type="common">Conifer needle endophyte fungus</name>
    <name type="synonym">Phialocephala scopiformis</name>
    <dbReference type="NCBI Taxonomy" id="149040"/>
    <lineage>
        <taxon>Eukaryota</taxon>
        <taxon>Fungi</taxon>
        <taxon>Dikarya</taxon>
        <taxon>Ascomycota</taxon>
        <taxon>Pezizomycotina</taxon>
        <taxon>Leotiomycetes</taxon>
        <taxon>Helotiales</taxon>
        <taxon>Mollisiaceae</taxon>
        <taxon>Mollisia</taxon>
    </lineage>
</organism>
<dbReference type="OrthoDB" id="3547900at2759"/>
<dbReference type="InParanoid" id="A0A194XNA3"/>
<gene>
    <name evidence="1" type="ORF">LY89DRAFT_778119</name>
</gene>
<dbReference type="RefSeq" id="XP_018076090.1">
    <property type="nucleotide sequence ID" value="XM_018222184.1"/>
</dbReference>
<reference evidence="1 2" key="1">
    <citation type="submission" date="2015-10" db="EMBL/GenBank/DDBJ databases">
        <title>Full genome of DAOMC 229536 Phialocephala scopiformis, a fungal endophyte of spruce producing the potent anti-insectan compound rugulosin.</title>
        <authorList>
            <consortium name="DOE Joint Genome Institute"/>
            <person name="Walker A.K."/>
            <person name="Frasz S.L."/>
            <person name="Seifert K.A."/>
            <person name="Miller J.D."/>
            <person name="Mondo S.J."/>
            <person name="Labutti K."/>
            <person name="Lipzen A."/>
            <person name="Dockter R."/>
            <person name="Kennedy M."/>
            <person name="Grigoriev I.V."/>
            <person name="Spatafora J.W."/>
        </authorList>
    </citation>
    <scope>NUCLEOTIDE SEQUENCE [LARGE SCALE GENOMIC DNA]</scope>
    <source>
        <strain evidence="1 2">CBS 120377</strain>
    </source>
</reference>
<accession>A0A194XNA3</accession>
<dbReference type="Proteomes" id="UP000070700">
    <property type="component" value="Unassembled WGS sequence"/>
</dbReference>
<proteinExistence type="predicted"/>
<dbReference type="EMBL" id="KQ947407">
    <property type="protein sequence ID" value="KUJ21735.1"/>
    <property type="molecule type" value="Genomic_DNA"/>
</dbReference>
<evidence type="ECO:0000313" key="2">
    <source>
        <dbReference type="Proteomes" id="UP000070700"/>
    </source>
</evidence>
<keyword evidence="2" id="KW-1185">Reference proteome</keyword>
<dbReference type="KEGG" id="psco:LY89DRAFT_778119"/>
<protein>
    <submittedName>
        <fullName evidence="1">Uncharacterized protein</fullName>
    </submittedName>
</protein>